<feature type="compositionally biased region" description="Low complexity" evidence="2">
    <location>
        <begin position="791"/>
        <end position="812"/>
    </location>
</feature>
<keyword evidence="1" id="KW-0175">Coiled coil</keyword>
<reference evidence="3 4" key="1">
    <citation type="submission" date="2013-11" db="EMBL/GenBank/DDBJ databases">
        <title>The Genome Sequence of Phytophthora parasitica P1976.</title>
        <authorList>
            <consortium name="The Broad Institute Genomics Platform"/>
            <person name="Russ C."/>
            <person name="Tyler B."/>
            <person name="Panabieres F."/>
            <person name="Shan W."/>
            <person name="Tripathy S."/>
            <person name="Grunwald N."/>
            <person name="Machado M."/>
            <person name="Johnson C.S."/>
            <person name="Walker B."/>
            <person name="Young S."/>
            <person name="Zeng Q."/>
            <person name="Gargeya S."/>
            <person name="Fitzgerald M."/>
            <person name="Haas B."/>
            <person name="Abouelleil A."/>
            <person name="Allen A.W."/>
            <person name="Alvarado L."/>
            <person name="Arachchi H.M."/>
            <person name="Berlin A.M."/>
            <person name="Chapman S.B."/>
            <person name="Gainer-Dewar J."/>
            <person name="Goldberg J."/>
            <person name="Griggs A."/>
            <person name="Gujja S."/>
            <person name="Hansen M."/>
            <person name="Howarth C."/>
            <person name="Imamovic A."/>
            <person name="Ireland A."/>
            <person name="Larimer J."/>
            <person name="McCowan C."/>
            <person name="Murphy C."/>
            <person name="Pearson M."/>
            <person name="Poon T.W."/>
            <person name="Priest M."/>
            <person name="Roberts A."/>
            <person name="Saif S."/>
            <person name="Shea T."/>
            <person name="Sisk P."/>
            <person name="Sykes S."/>
            <person name="Wortman J."/>
            <person name="Nusbaum C."/>
            <person name="Birren B."/>
        </authorList>
    </citation>
    <scope>NUCLEOTIDE SEQUENCE [LARGE SCALE GENOMIC DNA]</scope>
    <source>
        <strain evidence="3 4">P1976</strain>
    </source>
</reference>
<dbReference type="EMBL" id="ANJA01003475">
    <property type="protein sequence ID" value="ETO63503.1"/>
    <property type="molecule type" value="Genomic_DNA"/>
</dbReference>
<evidence type="ECO:0000256" key="1">
    <source>
        <dbReference type="SAM" id="Coils"/>
    </source>
</evidence>
<feature type="region of interest" description="Disordered" evidence="2">
    <location>
        <begin position="731"/>
        <end position="834"/>
    </location>
</feature>
<protein>
    <submittedName>
        <fullName evidence="3">Uncharacterized protein</fullName>
    </submittedName>
</protein>
<dbReference type="PANTHER" id="PTHR33820">
    <property type="entry name" value="COILED-COIL DOMAIN-CONTAINING PROTEIN 17"/>
    <property type="match status" value="1"/>
</dbReference>
<gene>
    <name evidence="3" type="ORF">F444_18801</name>
</gene>
<evidence type="ECO:0000313" key="3">
    <source>
        <dbReference type="EMBL" id="ETO63503.1"/>
    </source>
</evidence>
<dbReference type="PANTHER" id="PTHR33820:SF2">
    <property type="entry name" value="COILED-COIL DOMAIN-CONTAINING PROTEIN 17"/>
    <property type="match status" value="1"/>
</dbReference>
<sequence length="1382" mass="154395">MGISEDEAEVEALLQQIALAKQKELRLRAEKKRIRDELSQLQAGTLWSREEQTQKQLLEVRRAKELLETQKKTEEEKLIKLNDNLKEKELKFRKSANIKPSPFQQAAASVVATATISSKSNEDLNQREDRNIRAQVTTDANPDKLMPRANTLSQSPQARSTQLLAPNQEAVTKDDALQHFLRNINCDEQQKRVERLQAELEKASSRRQEANFDTPSLTVSRCTSSMLNDCSMSLMNHDHDDSSAPDSTTQDSSRIAAVTKAVNKFINLKPLDAPHQPRHALSKDASPVTSTQTADSLPAAPLTQPAAQPIAQHPSYLQQLAVPCYPHSYPFSTTSFSPYQFFSPPIMPVYPYGTGVSSCFPGSPYPAAPPWLPSYQVGNATPLEQSSKPLLNQQEEDIRRLERDLEMQRFANEQQAEAKEFARLQIRIQELQTKISTLTVKNDSTDASAASPAADNNDDSALKSLKRQHLENLAKVRNERDLLEEQEKLEDLKERIQRRREEKKRELDHEDWLAKQKRELVTLRVQRAIQHNDVKNNGLNSDIQGESTASYSPESGFALFWDFVDRVPTTTTDLQITYAVFEGKILRTPFKVVSTNETKTMNSQHKLCLFLSPSHIKRLAAALELRVVMEVTSVVQNGASGARVPISLGWTAFDIFKLTNEGELVLSLGLFKLPVKQSSMPDPSKVHVLPPTPAECGGMRIHIRLVHGESIEEASQMLVDPELHAVRYQLPESGKAPPRPQSKSMMAGRRTPITPAKRLEDQKPRPPTTTDSPPSVGPPKQDFLDVEHFRSLSSASPRPSSTRPRSNIPPTSDRSRLPPFREDSNAESDEPWIRVDKTSELQRRLLGGSPFQSGDGFNVYIDGGRGFPDSVTISKVTIAALHADRTQVVAANGSTFAVAESGAFDPVFDAYVEYRQGNFNPTLTLVIRVDIIELVSKRPVILGYSVFPVFLDVETTDQPNRPSIHHFILNEGGFQLPLHTQVQSAEVNQPLNAKSCEEFPRIPCATVLLRVVKAKLSGDGLTLLSRSDHPPNEWEAKGLQIPAPQYSDQLYDSLRCVPSGIEEKIYSLRVSVTPLWNLLWLTFHYGSFLQHKNRRAKIVAQCLQQISLSTNEAREMLKTKPANYLDLSSALRYDPAIGFRVAVDALHNVKAKGGPFFKVLFSVYPPGSFYQAIRLTGDVHFTTTTEWTSSQTSPEFDDGYMTLKDSRSDQLLAVLFDVRSVNRHPKTGKITSQQYGWTFLPVLAHSRFVNVCSVQLPLFQGEVNLSLLKAATGGLNAVVDDIGNEKVKQLIPVPEPGASLFVRLQDPQLPHLSTEPIVDASISKMIPPRMSAKYAYDNAKVAAIKKKTPLSKLLPADVPEKQFEKELNEAFAQEMGIRHLLF</sequence>
<organism evidence="3 4">
    <name type="scientific">Phytophthora nicotianae P1976</name>
    <dbReference type="NCBI Taxonomy" id="1317066"/>
    <lineage>
        <taxon>Eukaryota</taxon>
        <taxon>Sar</taxon>
        <taxon>Stramenopiles</taxon>
        <taxon>Oomycota</taxon>
        <taxon>Peronosporomycetes</taxon>
        <taxon>Peronosporales</taxon>
        <taxon>Peronosporaceae</taxon>
        <taxon>Phytophthora</taxon>
    </lineage>
</organism>
<comment type="caution">
    <text evidence="3">The sequence shown here is derived from an EMBL/GenBank/DDBJ whole genome shotgun (WGS) entry which is preliminary data.</text>
</comment>
<name>A0A080ZA42_PHYNI</name>
<proteinExistence type="predicted"/>
<feature type="coiled-coil region" evidence="1">
    <location>
        <begin position="3"/>
        <end position="91"/>
    </location>
</feature>
<feature type="coiled-coil region" evidence="1">
    <location>
        <begin position="466"/>
        <end position="509"/>
    </location>
</feature>
<feature type="coiled-coil region" evidence="1">
    <location>
        <begin position="186"/>
        <end position="213"/>
    </location>
</feature>
<feature type="coiled-coil region" evidence="1">
    <location>
        <begin position="391"/>
        <end position="441"/>
    </location>
</feature>
<dbReference type="Proteomes" id="UP000028582">
    <property type="component" value="Unassembled WGS sequence"/>
</dbReference>
<feature type="compositionally biased region" description="Basic and acidic residues" evidence="2">
    <location>
        <begin position="813"/>
        <end position="824"/>
    </location>
</feature>
<dbReference type="OrthoDB" id="195644at2759"/>
<evidence type="ECO:0000313" key="4">
    <source>
        <dbReference type="Proteomes" id="UP000028582"/>
    </source>
</evidence>
<feature type="region of interest" description="Disordered" evidence="2">
    <location>
        <begin position="272"/>
        <end position="296"/>
    </location>
</feature>
<dbReference type="InterPro" id="IPR038800">
    <property type="entry name" value="CCDC17"/>
</dbReference>
<accession>A0A080ZA42</accession>
<evidence type="ECO:0000256" key="2">
    <source>
        <dbReference type="SAM" id="MobiDB-lite"/>
    </source>
</evidence>